<dbReference type="Pfam" id="PF13561">
    <property type="entry name" value="adh_short_C2"/>
    <property type="match status" value="1"/>
</dbReference>
<dbReference type="FunFam" id="3.40.50.720:FF:000084">
    <property type="entry name" value="Short-chain dehydrogenase reductase"/>
    <property type="match status" value="1"/>
</dbReference>
<dbReference type="CDD" id="cd05233">
    <property type="entry name" value="SDR_c"/>
    <property type="match status" value="1"/>
</dbReference>
<dbReference type="Proteomes" id="UP000256328">
    <property type="component" value="Unassembled WGS sequence"/>
</dbReference>
<accession>A0A3D8QUB1</accession>
<evidence type="ECO:0000313" key="5">
    <source>
        <dbReference type="Proteomes" id="UP000256328"/>
    </source>
</evidence>
<proteinExistence type="inferred from homology"/>
<dbReference type="PANTHER" id="PTHR43943">
    <property type="entry name" value="DEHYDROGENASE/REDUCTASE (SDR FAMILY) MEMBER 4"/>
    <property type="match status" value="1"/>
</dbReference>
<evidence type="ECO:0000313" key="4">
    <source>
        <dbReference type="EMBL" id="RDW65389.1"/>
    </source>
</evidence>
<keyword evidence="2" id="KW-0521">NADP</keyword>
<dbReference type="PANTHER" id="PTHR43943:SF17">
    <property type="entry name" value="3-PHENYLPROPIONATE-DIHYDRODIOL_CINNAMIC ACID-DIHYDRODIOL DEHYDROGENASE"/>
    <property type="match status" value="1"/>
</dbReference>
<protein>
    <submittedName>
        <fullName evidence="4">3-ketoacyl-ACP reductase like protein</fullName>
    </submittedName>
</protein>
<dbReference type="SUPFAM" id="SSF51735">
    <property type="entry name" value="NAD(P)-binding Rossmann-fold domains"/>
    <property type="match status" value="1"/>
</dbReference>
<dbReference type="InterPro" id="IPR002347">
    <property type="entry name" value="SDR_fam"/>
</dbReference>
<evidence type="ECO:0000256" key="1">
    <source>
        <dbReference type="ARBA" id="ARBA00006484"/>
    </source>
</evidence>
<dbReference type="InterPro" id="IPR036291">
    <property type="entry name" value="NAD(P)-bd_dom_sf"/>
</dbReference>
<keyword evidence="5" id="KW-1185">Reference proteome</keyword>
<reference evidence="4 5" key="1">
    <citation type="journal article" date="2018" name="IMA Fungus">
        <title>IMA Genome-F 9: Draft genome sequence of Annulohypoxylon stygium, Aspergillus mulundensis, Berkeleyomyces basicola (syn. Thielaviopsis basicola), Ceratocystis smalleyi, two Cercospora beticola strains, Coleophoma cylindrospora, Fusarium fracticaudum, Phialophora cf. hyalina, and Morchella septimelata.</title>
        <authorList>
            <person name="Wingfield B.D."/>
            <person name="Bills G.F."/>
            <person name="Dong Y."/>
            <person name="Huang W."/>
            <person name="Nel W.J."/>
            <person name="Swalarsk-Parry B.S."/>
            <person name="Vaghefi N."/>
            <person name="Wilken P.M."/>
            <person name="An Z."/>
            <person name="de Beer Z.W."/>
            <person name="De Vos L."/>
            <person name="Chen L."/>
            <person name="Duong T.A."/>
            <person name="Gao Y."/>
            <person name="Hammerbacher A."/>
            <person name="Kikkert J.R."/>
            <person name="Li Y."/>
            <person name="Li H."/>
            <person name="Li K."/>
            <person name="Li Q."/>
            <person name="Liu X."/>
            <person name="Ma X."/>
            <person name="Naidoo K."/>
            <person name="Pethybridge S.J."/>
            <person name="Sun J."/>
            <person name="Steenkamp E.T."/>
            <person name="van der Nest M.A."/>
            <person name="van Wyk S."/>
            <person name="Wingfield M.J."/>
            <person name="Xiong C."/>
            <person name="Yue Q."/>
            <person name="Zhang X."/>
        </authorList>
    </citation>
    <scope>NUCLEOTIDE SEQUENCE [LARGE SCALE GENOMIC DNA]</scope>
    <source>
        <strain evidence="4 5">BP5796</strain>
    </source>
</reference>
<dbReference type="GO" id="GO:0016491">
    <property type="term" value="F:oxidoreductase activity"/>
    <property type="evidence" value="ECO:0007669"/>
    <property type="project" value="UniProtKB-KW"/>
</dbReference>
<dbReference type="EMBL" id="PDLN01000015">
    <property type="protein sequence ID" value="RDW65389.1"/>
    <property type="molecule type" value="Genomic_DNA"/>
</dbReference>
<evidence type="ECO:0000256" key="3">
    <source>
        <dbReference type="ARBA" id="ARBA00023002"/>
    </source>
</evidence>
<organism evidence="4 5">
    <name type="scientific">Coleophoma crateriformis</name>
    <dbReference type="NCBI Taxonomy" id="565419"/>
    <lineage>
        <taxon>Eukaryota</taxon>
        <taxon>Fungi</taxon>
        <taxon>Dikarya</taxon>
        <taxon>Ascomycota</taxon>
        <taxon>Pezizomycotina</taxon>
        <taxon>Leotiomycetes</taxon>
        <taxon>Helotiales</taxon>
        <taxon>Dermateaceae</taxon>
        <taxon>Coleophoma</taxon>
    </lineage>
</organism>
<comment type="similarity">
    <text evidence="1">Belongs to the short-chain dehydrogenases/reductases (SDR) family.</text>
</comment>
<comment type="caution">
    <text evidence="4">The sequence shown here is derived from an EMBL/GenBank/DDBJ whole genome shotgun (WGS) entry which is preliminary data.</text>
</comment>
<dbReference type="PRINTS" id="PR00080">
    <property type="entry name" value="SDRFAMILY"/>
</dbReference>
<gene>
    <name evidence="4" type="ORF">BP5796_10081</name>
</gene>
<sequence length="252" mass="26279">MQLGLKDKVIIVTGGTKGIGRAIVEAFLAEGAQVHFCSRTESDVKSAQSALQSAGKAFGAVVDVSKPEQVAGWIKEVAISGNGIDVVVSNVSALNISNTADAWKSTFDIDMMGTFSLVEAALPSLQKTKGNIVTISSVSGKEIDFTAPSPYGSIKAALIHYTAQLACTLAPKGIRANTVSPGNVYIADGVWGNVERGNPELFKSQLEKNPFGRLGKAEEIANAVVFLASEKASFISGTNLVVDGALCNGVQF</sequence>
<dbReference type="Gene3D" id="3.40.50.720">
    <property type="entry name" value="NAD(P)-binding Rossmann-like Domain"/>
    <property type="match status" value="1"/>
</dbReference>
<dbReference type="AlphaFoldDB" id="A0A3D8QUB1"/>
<evidence type="ECO:0000256" key="2">
    <source>
        <dbReference type="ARBA" id="ARBA00022857"/>
    </source>
</evidence>
<keyword evidence="3" id="KW-0560">Oxidoreductase</keyword>
<dbReference type="PRINTS" id="PR00081">
    <property type="entry name" value="GDHRDH"/>
</dbReference>
<dbReference type="OrthoDB" id="414540at2759"/>
<dbReference type="GO" id="GO:0009688">
    <property type="term" value="P:abscisic acid biosynthetic process"/>
    <property type="evidence" value="ECO:0007669"/>
    <property type="project" value="UniProtKB-ARBA"/>
</dbReference>
<name>A0A3D8QUB1_9HELO</name>